<comment type="caution">
    <text evidence="6">The sequence shown here is derived from an EMBL/GenBank/DDBJ whole genome shotgun (WGS) entry which is preliminary data.</text>
</comment>
<dbReference type="SUPFAM" id="SSF160219">
    <property type="entry name" value="AMPKBI-like"/>
    <property type="match status" value="1"/>
</dbReference>
<dbReference type="GO" id="GO:0031588">
    <property type="term" value="C:nucleotide-activated protein kinase complex"/>
    <property type="evidence" value="ECO:0007669"/>
    <property type="project" value="TreeGrafter"/>
</dbReference>
<accession>A0AAI8YSX5</accession>
<dbReference type="SUPFAM" id="SSF81296">
    <property type="entry name" value="E set domains"/>
    <property type="match status" value="1"/>
</dbReference>
<dbReference type="InterPro" id="IPR050827">
    <property type="entry name" value="CRP1_MDG1_kinase"/>
</dbReference>
<keyword evidence="3" id="KW-0963">Cytoplasm</keyword>
<evidence type="ECO:0000256" key="1">
    <source>
        <dbReference type="ARBA" id="ARBA00004496"/>
    </source>
</evidence>
<dbReference type="InterPro" id="IPR006828">
    <property type="entry name" value="ASC_dom"/>
</dbReference>
<evidence type="ECO:0000256" key="2">
    <source>
        <dbReference type="ARBA" id="ARBA00010926"/>
    </source>
</evidence>
<evidence type="ECO:0000256" key="4">
    <source>
        <dbReference type="SAM" id="MobiDB-lite"/>
    </source>
</evidence>
<dbReference type="PANTHER" id="PTHR10343:SF84">
    <property type="entry name" value="5'-AMP-ACTIVATED PROTEIN KINASE SUBUNIT BETA-1"/>
    <property type="match status" value="1"/>
</dbReference>
<gene>
    <name evidence="6" type="ORF">LECACI_7A001380</name>
</gene>
<dbReference type="InterPro" id="IPR037256">
    <property type="entry name" value="ASC_dom_sf"/>
</dbReference>
<feature type="compositionally biased region" description="Polar residues" evidence="4">
    <location>
        <begin position="1"/>
        <end position="10"/>
    </location>
</feature>
<keyword evidence="7" id="KW-1185">Reference proteome</keyword>
<feature type="compositionally biased region" description="Low complexity" evidence="4">
    <location>
        <begin position="41"/>
        <end position="68"/>
    </location>
</feature>
<comment type="similarity">
    <text evidence="2">Belongs to the 5'-AMP-activated protein kinase beta subunit family.</text>
</comment>
<sequence>MGNSHSNDVSHASAPMSYERPSLSHAPPKRKAHGKPPPNPAATLFSASGTASTSTTSTHATATTLSASPKRSHARARSITTATPPHAGLDPASIFSISRTQLSAAAAAAADNNSTTTMGQGDSKPAAPSRASTLPIPTSTPPRKATATPDPEQPSEPPPDSKPSSASPSTRPVAVPPPPSDTDGPADKDDYIPTGHLDPASYTLPASNYSRPPRLPLPIEEEVHTPGSPIINPQDAAAGVKDVETSVLDQADVEGGAIPRKTSVLSSTTMDEDEIGDNEAFANEAQWGEIRVPTTLEWHGPGDKIFVTGTFCNWEKKVKLHRNKDKSGFSATVNLRPGTHHIKFLVDGEMITSNELPTTVDWTNILVNYIEIVAPLPPAPQAQKQAPAPAVPMPIPGAAITAGQAAGTVELAARPISQDMQTRVPETEADLAISPHEAVGPKGELPDSIAGQTPVPGPSASQEPQSKPEPKPTPAPPKQKLPRPKYTNQIPGFLIDLDNYNNPDDERYRRAQRVAEYLPQPPSLPMFLSKSILNGATPHKDDASVLVMPNHTVLNHLATSSIKGGVLATSGTTRYKRKFLTTIMYKPTSDD</sequence>
<dbReference type="PANTHER" id="PTHR10343">
    <property type="entry name" value="5'-AMP-ACTIVATED PROTEIN KINASE , BETA SUBUNIT"/>
    <property type="match status" value="1"/>
</dbReference>
<evidence type="ECO:0000313" key="7">
    <source>
        <dbReference type="Proteomes" id="UP001296104"/>
    </source>
</evidence>
<dbReference type="EMBL" id="CAVMBE010000005">
    <property type="protein sequence ID" value="CAK3833476.1"/>
    <property type="molecule type" value="Genomic_DNA"/>
</dbReference>
<dbReference type="GO" id="GO:0007165">
    <property type="term" value="P:signal transduction"/>
    <property type="evidence" value="ECO:0007669"/>
    <property type="project" value="UniProtKB-ARBA"/>
</dbReference>
<feature type="compositionally biased region" description="Polar residues" evidence="4">
    <location>
        <begin position="111"/>
        <end position="120"/>
    </location>
</feature>
<dbReference type="Pfam" id="PF04739">
    <property type="entry name" value="AMPKBI"/>
    <property type="match status" value="1"/>
</dbReference>
<evidence type="ECO:0000313" key="6">
    <source>
        <dbReference type="EMBL" id="CAK3833476.1"/>
    </source>
</evidence>
<feature type="compositionally biased region" description="Low complexity" evidence="4">
    <location>
        <begin position="162"/>
        <end position="173"/>
    </location>
</feature>
<reference evidence="6" key="1">
    <citation type="submission" date="2023-11" db="EMBL/GenBank/DDBJ databases">
        <authorList>
            <person name="Alioto T."/>
            <person name="Alioto T."/>
            <person name="Gomez Garrido J."/>
        </authorList>
    </citation>
    <scope>NUCLEOTIDE SEQUENCE</scope>
</reference>
<feature type="compositionally biased region" description="Pro residues" evidence="4">
    <location>
        <begin position="151"/>
        <end position="161"/>
    </location>
</feature>
<dbReference type="Gene3D" id="2.60.40.10">
    <property type="entry name" value="Immunoglobulins"/>
    <property type="match status" value="1"/>
</dbReference>
<evidence type="ECO:0000256" key="3">
    <source>
        <dbReference type="ARBA" id="ARBA00022490"/>
    </source>
</evidence>
<dbReference type="GO" id="GO:0005634">
    <property type="term" value="C:nucleus"/>
    <property type="evidence" value="ECO:0007669"/>
    <property type="project" value="TreeGrafter"/>
</dbReference>
<dbReference type="InterPro" id="IPR014756">
    <property type="entry name" value="Ig_E-set"/>
</dbReference>
<dbReference type="Proteomes" id="UP001296104">
    <property type="component" value="Unassembled WGS sequence"/>
</dbReference>
<dbReference type="Pfam" id="PF16561">
    <property type="entry name" value="AMPK1_CBM"/>
    <property type="match status" value="1"/>
</dbReference>
<evidence type="ECO:0000259" key="5">
    <source>
        <dbReference type="SMART" id="SM01010"/>
    </source>
</evidence>
<proteinExistence type="inferred from homology"/>
<protein>
    <submittedName>
        <fullName evidence="6">Carbohydrate-binding module family 48</fullName>
    </submittedName>
</protein>
<dbReference type="InterPro" id="IPR032640">
    <property type="entry name" value="AMPK1_CBM"/>
</dbReference>
<dbReference type="CDD" id="cd02859">
    <property type="entry name" value="E_set_AMPKbeta_like_N"/>
    <property type="match status" value="1"/>
</dbReference>
<organism evidence="6 7">
    <name type="scientific">Lecanosticta acicola</name>
    <dbReference type="NCBI Taxonomy" id="111012"/>
    <lineage>
        <taxon>Eukaryota</taxon>
        <taxon>Fungi</taxon>
        <taxon>Dikarya</taxon>
        <taxon>Ascomycota</taxon>
        <taxon>Pezizomycotina</taxon>
        <taxon>Dothideomycetes</taxon>
        <taxon>Dothideomycetidae</taxon>
        <taxon>Mycosphaerellales</taxon>
        <taxon>Mycosphaerellaceae</taxon>
        <taxon>Lecanosticta</taxon>
    </lineage>
</organism>
<feature type="domain" description="Association with the SNF1 complex (ASC)" evidence="5">
    <location>
        <begin position="479"/>
        <end position="588"/>
    </location>
</feature>
<dbReference type="SMART" id="SM01010">
    <property type="entry name" value="AMPKBI"/>
    <property type="match status" value="1"/>
</dbReference>
<dbReference type="AlphaFoldDB" id="A0AAI8YSX5"/>
<name>A0AAI8YSX5_9PEZI</name>
<feature type="region of interest" description="Disordered" evidence="4">
    <location>
        <begin position="1"/>
        <end position="221"/>
    </location>
</feature>
<dbReference type="Gene3D" id="6.20.250.60">
    <property type="match status" value="1"/>
</dbReference>
<comment type="subcellular location">
    <subcellularLocation>
        <location evidence="1">Cytoplasm</location>
    </subcellularLocation>
</comment>
<feature type="region of interest" description="Disordered" evidence="4">
    <location>
        <begin position="437"/>
        <end position="488"/>
    </location>
</feature>
<dbReference type="GO" id="GO:0005737">
    <property type="term" value="C:cytoplasm"/>
    <property type="evidence" value="ECO:0007669"/>
    <property type="project" value="UniProtKB-SubCell"/>
</dbReference>
<dbReference type="GO" id="GO:0019901">
    <property type="term" value="F:protein kinase binding"/>
    <property type="evidence" value="ECO:0007669"/>
    <property type="project" value="TreeGrafter"/>
</dbReference>
<dbReference type="FunFam" id="2.60.40.10:FF:000562">
    <property type="entry name" value="Snf1 kinase complex beta-subunit Gal83"/>
    <property type="match status" value="1"/>
</dbReference>
<dbReference type="InterPro" id="IPR013783">
    <property type="entry name" value="Ig-like_fold"/>
</dbReference>